<dbReference type="GO" id="GO:0016853">
    <property type="term" value="F:isomerase activity"/>
    <property type="evidence" value="ECO:0007669"/>
    <property type="project" value="UniProtKB-KW"/>
</dbReference>
<accession>A0A412ATB8</accession>
<sequence>MQISFNEATAYRCSNLQYDLQLCEKAGFDYIELRGDMLLDYLVEHKVEDLIDFFSNSHLKPHAINALYTYWGMFDKLNRNAERDRALISYFLTCCQVSKAIGNHYFIVVPDLLDDANNIYFPHDGQNMDYPYDSNEVTEKYVYILRKLAKIAEEYEMNLCFEPVGSCGCAVRTIDHALQIIQEVDYNNVGLVLDSFNLYLNGKSNDFSDITKVPVEKVFAVHINNSDDIPIGILDHQHRRFVDSGCLNLHGFLSALKQIGYTGMVSIETFRPEYYCLPPQNVISTAYVTTKKLIDSYR</sequence>
<keyword evidence="2" id="KW-0413">Isomerase</keyword>
<dbReference type="Gene3D" id="3.20.20.150">
    <property type="entry name" value="Divalent-metal-dependent TIM barrel enzymes"/>
    <property type="match status" value="1"/>
</dbReference>
<reference evidence="2 3" key="1">
    <citation type="submission" date="2018-08" db="EMBL/GenBank/DDBJ databases">
        <title>A genome reference for cultivated species of the human gut microbiota.</title>
        <authorList>
            <person name="Zou Y."/>
            <person name="Xue W."/>
            <person name="Luo G."/>
        </authorList>
    </citation>
    <scope>NUCLEOTIDE SEQUENCE [LARGE SCALE GENOMIC DNA]</scope>
    <source>
        <strain evidence="2 3">AF28-26</strain>
    </source>
</reference>
<dbReference type="Pfam" id="PF01261">
    <property type="entry name" value="AP_endonuc_2"/>
    <property type="match status" value="1"/>
</dbReference>
<dbReference type="EMBL" id="QRTC01000079">
    <property type="protein sequence ID" value="RGQ34495.1"/>
    <property type="molecule type" value="Genomic_DNA"/>
</dbReference>
<dbReference type="AlphaFoldDB" id="A0A412ATB8"/>
<evidence type="ECO:0000313" key="3">
    <source>
        <dbReference type="Proteomes" id="UP000284751"/>
    </source>
</evidence>
<dbReference type="InterPro" id="IPR013022">
    <property type="entry name" value="Xyl_isomerase-like_TIM-brl"/>
</dbReference>
<dbReference type="PANTHER" id="PTHR12110">
    <property type="entry name" value="HYDROXYPYRUVATE ISOMERASE"/>
    <property type="match status" value="1"/>
</dbReference>
<dbReference type="InterPro" id="IPR036237">
    <property type="entry name" value="Xyl_isomerase-like_sf"/>
</dbReference>
<dbReference type="PANTHER" id="PTHR12110:SF21">
    <property type="entry name" value="XYLOSE ISOMERASE-LIKE TIM BARREL DOMAIN-CONTAINING PROTEIN"/>
    <property type="match status" value="1"/>
</dbReference>
<gene>
    <name evidence="2" type="ORF">DWY99_13415</name>
</gene>
<protein>
    <submittedName>
        <fullName evidence="2">Sugar phosphate isomerase/epimerase</fullName>
    </submittedName>
</protein>
<dbReference type="SUPFAM" id="SSF51658">
    <property type="entry name" value="Xylose isomerase-like"/>
    <property type="match status" value="1"/>
</dbReference>
<name>A0A412ATB8_9FIRM</name>
<evidence type="ECO:0000313" key="2">
    <source>
        <dbReference type="EMBL" id="RGQ34495.1"/>
    </source>
</evidence>
<organism evidence="2 3">
    <name type="scientific">[Clostridium] leptum</name>
    <dbReference type="NCBI Taxonomy" id="1535"/>
    <lineage>
        <taxon>Bacteria</taxon>
        <taxon>Bacillati</taxon>
        <taxon>Bacillota</taxon>
        <taxon>Clostridia</taxon>
        <taxon>Eubacteriales</taxon>
        <taxon>Oscillospiraceae</taxon>
        <taxon>Oscillospiraceae incertae sedis</taxon>
    </lineage>
</organism>
<evidence type="ECO:0000259" key="1">
    <source>
        <dbReference type="Pfam" id="PF01261"/>
    </source>
</evidence>
<feature type="domain" description="Xylose isomerase-like TIM barrel" evidence="1">
    <location>
        <begin position="20"/>
        <end position="278"/>
    </location>
</feature>
<comment type="caution">
    <text evidence="2">The sequence shown here is derived from an EMBL/GenBank/DDBJ whole genome shotgun (WGS) entry which is preliminary data.</text>
</comment>
<dbReference type="InterPro" id="IPR050312">
    <property type="entry name" value="IolE/XylAMocC-like"/>
</dbReference>
<dbReference type="Proteomes" id="UP000284751">
    <property type="component" value="Unassembled WGS sequence"/>
</dbReference>
<proteinExistence type="predicted"/>